<accession>A0A5T9ENX0</accession>
<gene>
    <name evidence="3" type="ORF">D2F32_19410</name>
</gene>
<dbReference type="NCBIfam" id="TIGR01555">
    <property type="entry name" value="phge_rel_HI1409"/>
    <property type="match status" value="1"/>
</dbReference>
<dbReference type="InterPro" id="IPR006445">
    <property type="entry name" value="Phage-assoc_HI1409"/>
</dbReference>
<dbReference type="EMBL" id="AAGHEN010000015">
    <property type="protein sequence ID" value="EBN9199605.1"/>
    <property type="molecule type" value="Genomic_DNA"/>
</dbReference>
<dbReference type="InterPro" id="IPR024459">
    <property type="entry name" value="Acb1-like_N"/>
</dbReference>
<dbReference type="Pfam" id="PF06381">
    <property type="entry name" value="Phage_portal_3"/>
    <property type="match status" value="1"/>
</dbReference>
<proteinExistence type="predicted"/>
<reference evidence="3" key="1">
    <citation type="submission" date="2018-08" db="EMBL/GenBank/DDBJ databases">
        <authorList>
            <consortium name="PulseNet: The National Subtyping Network for Foodborne Disease Surveillance"/>
            <person name="Tarr C.L."/>
            <person name="Trees E."/>
            <person name="Katz L.S."/>
            <person name="Carleton-Romer H.A."/>
            <person name="Stroika S."/>
            <person name="Kucerova Z."/>
            <person name="Roache K.F."/>
            <person name="Sabol A.L."/>
            <person name="Besser J."/>
            <person name="Gerner-Smidt P."/>
        </authorList>
    </citation>
    <scope>NUCLEOTIDE SEQUENCE</scope>
    <source>
        <strain evidence="3">PNUSAS051204</strain>
    </source>
</reference>
<feature type="domain" description="Anti-CBASS protein Acb1-like N-terminal" evidence="2">
    <location>
        <begin position="54"/>
        <end position="402"/>
    </location>
</feature>
<comment type="caution">
    <text evidence="3">The sequence shown here is derived from an EMBL/GenBank/DDBJ whole genome shotgun (WGS) entry which is preliminary data.</text>
</comment>
<evidence type="ECO:0000313" key="3">
    <source>
        <dbReference type="EMBL" id="EBN9199605.1"/>
    </source>
</evidence>
<feature type="region of interest" description="Disordered" evidence="1">
    <location>
        <begin position="429"/>
        <end position="489"/>
    </location>
</feature>
<feature type="compositionally biased region" description="Basic residues" evidence="1">
    <location>
        <begin position="477"/>
        <end position="489"/>
    </location>
</feature>
<feature type="compositionally biased region" description="Acidic residues" evidence="1">
    <location>
        <begin position="434"/>
        <end position="445"/>
    </location>
</feature>
<evidence type="ECO:0000259" key="2">
    <source>
        <dbReference type="Pfam" id="PF06381"/>
    </source>
</evidence>
<protein>
    <submittedName>
        <fullName evidence="3">DUF1073 domain-containing protein</fullName>
    </submittedName>
</protein>
<organism evidence="3">
    <name type="scientific">Salmonella enterica</name>
    <name type="common">Salmonella choleraesuis</name>
    <dbReference type="NCBI Taxonomy" id="28901"/>
    <lineage>
        <taxon>Bacteria</taxon>
        <taxon>Pseudomonadati</taxon>
        <taxon>Pseudomonadota</taxon>
        <taxon>Gammaproteobacteria</taxon>
        <taxon>Enterobacterales</taxon>
        <taxon>Enterobacteriaceae</taxon>
        <taxon>Salmonella</taxon>
    </lineage>
</organism>
<evidence type="ECO:0000256" key="1">
    <source>
        <dbReference type="SAM" id="MobiDB-lite"/>
    </source>
</evidence>
<name>A0A5T9ENX0_SALER</name>
<dbReference type="AlphaFoldDB" id="A0A5T9ENX0"/>
<sequence>MAKSKQAGQRKAVATADSYENFAARVGMQTPNQHAASTYRANFTSRNRLLVEWAYRSSWIVGEAVDAIPDDMTRKGIRITSEIDAKDRGVIESQFDDLQLWDALNDVLKWSRLYGGAVGFIMIEGQAPMTPLRLETIGKGKFKGILPLDRWMINPVLTRRIKEMGPDLGKPEFYDVVTTATGIPAWRIHHSRLIRFDGVTLPFQQKMTENEWGMSVVERIWDRLTVFDSATMGAGQLVYKAHLRTYGVEKLRELIAFGGPAYDALLKQIDLIRQFQSNEGMTLKDNSDTFETHQYSFAGLDDILAQFAEQISGAVGIPLVRLFGQSPKGFSTGDADLANYYDRVSSLQERRLRQPLRRIIDIIYRSELEQALPDDFTFEFNPLWQMSDVDRSTVAVNTTAAIVNALDAGLMTTKAAMTDLRENSDVTGIGASITDEDIENAEDEAPPGIGELENPKPEQAGGDPISNQPTQDSADGRRHRKWPLRWFKR</sequence>